<evidence type="ECO:0000313" key="2">
    <source>
        <dbReference type="Proteomes" id="UP000831782"/>
    </source>
</evidence>
<accession>A0ABY4EWZ7</accession>
<sequence>MRLAFHYVMDQETAKDMMPRDIYVEIFNSQGEVIVKAKLLHASVYNSTIGPVMQTVSHFFQVPIDYYAVVPEEKLHSRLEIDRNQMINKEPSFSDIQTLLNERETNIPSVTLEELQAVKDDVGTVEVGYNRWDTDTI</sequence>
<dbReference type="RefSeq" id="WP_244720233.1">
    <property type="nucleotide sequence ID" value="NZ_CP095072.1"/>
</dbReference>
<dbReference type="EMBL" id="CP095072">
    <property type="protein sequence ID" value="UOQ48939.1"/>
    <property type="molecule type" value="Genomic_DNA"/>
</dbReference>
<proteinExistence type="predicted"/>
<protein>
    <submittedName>
        <fullName evidence="1">LCP family protein</fullName>
    </submittedName>
</protein>
<gene>
    <name evidence="1" type="ORF">MUN88_02020</name>
</gene>
<keyword evidence="2" id="KW-1185">Reference proteome</keyword>
<dbReference type="Proteomes" id="UP000831782">
    <property type="component" value="Chromosome"/>
</dbReference>
<dbReference type="Gene3D" id="3.30.420.590">
    <property type="match status" value="1"/>
</dbReference>
<reference evidence="1 2" key="1">
    <citation type="submission" date="2022-04" db="EMBL/GenBank/DDBJ databases">
        <title>Gracilibacillus sp. isolated from saltern.</title>
        <authorList>
            <person name="Won M."/>
            <person name="Lee C.-M."/>
            <person name="Woen H.-Y."/>
            <person name="Kwon S.-W."/>
        </authorList>
    </citation>
    <scope>NUCLEOTIDE SEQUENCE [LARGE SCALE GENOMIC DNA]</scope>
    <source>
        <strain evidence="1 2">SSWR10-1</strain>
    </source>
</reference>
<name>A0ABY4EWZ7_9BACI</name>
<evidence type="ECO:0000313" key="1">
    <source>
        <dbReference type="EMBL" id="UOQ48939.1"/>
    </source>
</evidence>
<organism evidence="1 2">
    <name type="scientific">Gracilibacillus caseinilyticus</name>
    <dbReference type="NCBI Taxonomy" id="2932256"/>
    <lineage>
        <taxon>Bacteria</taxon>
        <taxon>Bacillati</taxon>
        <taxon>Bacillota</taxon>
        <taxon>Bacilli</taxon>
        <taxon>Bacillales</taxon>
        <taxon>Bacillaceae</taxon>
        <taxon>Gracilibacillus</taxon>
    </lineage>
</organism>